<dbReference type="PANTHER" id="PTHR38445">
    <property type="entry name" value="HTH-TYPE TRANSCRIPTIONAL REPRESSOR YTRA"/>
    <property type="match status" value="1"/>
</dbReference>
<evidence type="ECO:0000313" key="5">
    <source>
        <dbReference type="EMBL" id="MBF9150904.1"/>
    </source>
</evidence>
<dbReference type="EMBL" id="JADQDC010000004">
    <property type="protein sequence ID" value="MBF9150904.1"/>
    <property type="molecule type" value="Genomic_DNA"/>
</dbReference>
<sequence>MVITTSQTSRPVYLRLRDEICAAILEGRYADGQMLPSVRAYAAEQGANPLTVAKAYQQFQDEGLVIVQRGVGMFVAPGASEVLRRRERESFLRDEWPAVAARMALLGITLADVTESA</sequence>
<dbReference type="SMART" id="SM00345">
    <property type="entry name" value="HTH_GNTR"/>
    <property type="match status" value="1"/>
</dbReference>
<dbReference type="PROSITE" id="PS50949">
    <property type="entry name" value="HTH_GNTR"/>
    <property type="match status" value="1"/>
</dbReference>
<dbReference type="SUPFAM" id="SSF46785">
    <property type="entry name" value="Winged helix' DNA-binding domain"/>
    <property type="match status" value="1"/>
</dbReference>
<accession>A0ABS0HF66</accession>
<dbReference type="InterPro" id="IPR036388">
    <property type="entry name" value="WH-like_DNA-bd_sf"/>
</dbReference>
<dbReference type="CDD" id="cd07377">
    <property type="entry name" value="WHTH_GntR"/>
    <property type="match status" value="1"/>
</dbReference>
<protein>
    <submittedName>
        <fullName evidence="5">GntR family transcriptional regulator</fullName>
    </submittedName>
</protein>
<dbReference type="Pfam" id="PF00392">
    <property type="entry name" value="GntR"/>
    <property type="match status" value="1"/>
</dbReference>
<dbReference type="RefSeq" id="WP_196275238.1">
    <property type="nucleotide sequence ID" value="NZ_JADQDC010000004.1"/>
</dbReference>
<reference evidence="5 6" key="1">
    <citation type="submission" date="2020-11" db="EMBL/GenBank/DDBJ databases">
        <title>The genome sequence of Novosphingobium sp. 1Y9A.</title>
        <authorList>
            <person name="Liu Y."/>
        </authorList>
    </citation>
    <scope>NUCLEOTIDE SEQUENCE [LARGE SCALE GENOMIC DNA]</scope>
    <source>
        <strain evidence="5 6">1Y9A</strain>
    </source>
</reference>
<keyword evidence="2" id="KW-0238">DNA-binding</keyword>
<keyword evidence="6" id="KW-1185">Reference proteome</keyword>
<keyword evidence="1" id="KW-0805">Transcription regulation</keyword>
<organism evidence="5 6">
    <name type="scientific">Novosphingobium jiangmenense</name>
    <dbReference type="NCBI Taxonomy" id="2791981"/>
    <lineage>
        <taxon>Bacteria</taxon>
        <taxon>Pseudomonadati</taxon>
        <taxon>Pseudomonadota</taxon>
        <taxon>Alphaproteobacteria</taxon>
        <taxon>Sphingomonadales</taxon>
        <taxon>Sphingomonadaceae</taxon>
        <taxon>Novosphingobium</taxon>
    </lineage>
</organism>
<gene>
    <name evidence="5" type="ORF">I2488_07805</name>
</gene>
<dbReference type="InterPro" id="IPR036390">
    <property type="entry name" value="WH_DNA-bd_sf"/>
</dbReference>
<evidence type="ECO:0000256" key="3">
    <source>
        <dbReference type="ARBA" id="ARBA00023163"/>
    </source>
</evidence>
<keyword evidence="3" id="KW-0804">Transcription</keyword>
<evidence type="ECO:0000256" key="1">
    <source>
        <dbReference type="ARBA" id="ARBA00023015"/>
    </source>
</evidence>
<evidence type="ECO:0000259" key="4">
    <source>
        <dbReference type="PROSITE" id="PS50949"/>
    </source>
</evidence>
<evidence type="ECO:0000256" key="2">
    <source>
        <dbReference type="ARBA" id="ARBA00023125"/>
    </source>
</evidence>
<dbReference type="Proteomes" id="UP000600799">
    <property type="component" value="Unassembled WGS sequence"/>
</dbReference>
<proteinExistence type="predicted"/>
<dbReference type="Gene3D" id="6.10.250.1220">
    <property type="match status" value="1"/>
</dbReference>
<comment type="caution">
    <text evidence="5">The sequence shown here is derived from an EMBL/GenBank/DDBJ whole genome shotgun (WGS) entry which is preliminary data.</text>
</comment>
<dbReference type="InterPro" id="IPR000524">
    <property type="entry name" value="Tscrpt_reg_HTH_GntR"/>
</dbReference>
<dbReference type="Gene3D" id="1.10.10.10">
    <property type="entry name" value="Winged helix-like DNA-binding domain superfamily/Winged helix DNA-binding domain"/>
    <property type="match status" value="1"/>
</dbReference>
<feature type="domain" description="HTH gntR-type" evidence="4">
    <location>
        <begin position="10"/>
        <end position="78"/>
    </location>
</feature>
<name>A0ABS0HF66_9SPHN</name>
<evidence type="ECO:0000313" key="6">
    <source>
        <dbReference type="Proteomes" id="UP000600799"/>
    </source>
</evidence>
<dbReference type="PANTHER" id="PTHR38445:SF10">
    <property type="entry name" value="GNTR-FAMILY TRANSCRIPTIONAL REGULATOR"/>
    <property type="match status" value="1"/>
</dbReference>